<dbReference type="RefSeq" id="WP_179912975.1">
    <property type="nucleotide sequence ID" value="NZ_JACBYE010000012.1"/>
</dbReference>
<sequence>MPQVEYDVLTFQLDPRREWVSPACDQPRVEALQYLGNKGFVLVTSVEVAGLLTDTFMKVKEEPVSSPVEST</sequence>
<accession>A0A853ERR9</accession>
<reference evidence="1 2" key="1">
    <citation type="submission" date="2020-07" db="EMBL/GenBank/DDBJ databases">
        <title>MOT database genomes.</title>
        <authorList>
            <person name="Joseph S."/>
            <person name="Aduse-Opoku J."/>
            <person name="Hashim A."/>
            <person name="Wade W."/>
            <person name="Curtis M."/>
        </authorList>
    </citation>
    <scope>NUCLEOTIDE SEQUENCE [LARGE SCALE GENOMIC DNA]</scope>
    <source>
        <strain evidence="1 2">DSM 100099</strain>
    </source>
</reference>
<comment type="caution">
    <text evidence="1">The sequence shown here is derived from an EMBL/GenBank/DDBJ whole genome shotgun (WGS) entry which is preliminary data.</text>
</comment>
<evidence type="ECO:0000313" key="1">
    <source>
        <dbReference type="EMBL" id="NYS93285.1"/>
    </source>
</evidence>
<dbReference type="AlphaFoldDB" id="A0A853ERR9"/>
<dbReference type="Proteomes" id="UP000561011">
    <property type="component" value="Unassembled WGS sequence"/>
</dbReference>
<evidence type="ECO:0000313" key="2">
    <source>
        <dbReference type="Proteomes" id="UP000561011"/>
    </source>
</evidence>
<name>A0A853ERR9_9MICO</name>
<protein>
    <submittedName>
        <fullName evidence="1">Uncharacterized protein</fullName>
    </submittedName>
</protein>
<proteinExistence type="predicted"/>
<keyword evidence="2" id="KW-1185">Reference proteome</keyword>
<dbReference type="EMBL" id="JACBYE010000012">
    <property type="protein sequence ID" value="NYS93285.1"/>
    <property type="molecule type" value="Genomic_DNA"/>
</dbReference>
<gene>
    <name evidence="1" type="ORF">HZZ10_07050</name>
</gene>
<organism evidence="1 2">
    <name type="scientific">Sanguibacter inulinus</name>
    <dbReference type="NCBI Taxonomy" id="60922"/>
    <lineage>
        <taxon>Bacteria</taxon>
        <taxon>Bacillati</taxon>
        <taxon>Actinomycetota</taxon>
        <taxon>Actinomycetes</taxon>
        <taxon>Micrococcales</taxon>
        <taxon>Sanguibacteraceae</taxon>
        <taxon>Sanguibacter</taxon>
    </lineage>
</organism>